<dbReference type="PROSITE" id="PS00166">
    <property type="entry name" value="ENOYL_COA_HYDRATASE"/>
    <property type="match status" value="1"/>
</dbReference>
<keyword evidence="3" id="KW-0456">Lyase</keyword>
<dbReference type="InterPro" id="IPR001753">
    <property type="entry name" value="Enoyl-CoA_hydra/iso"/>
</dbReference>
<dbReference type="Pfam" id="PF00378">
    <property type="entry name" value="ECH_1"/>
    <property type="match status" value="1"/>
</dbReference>
<dbReference type="AlphaFoldDB" id="A0A381PW72"/>
<dbReference type="InterPro" id="IPR014748">
    <property type="entry name" value="Enoyl-CoA_hydra_C"/>
</dbReference>
<gene>
    <name evidence="4" type="ORF">METZ01_LOCUS24119</name>
</gene>
<dbReference type="GO" id="GO:0006635">
    <property type="term" value="P:fatty acid beta-oxidation"/>
    <property type="evidence" value="ECO:0007669"/>
    <property type="project" value="TreeGrafter"/>
</dbReference>
<dbReference type="PANTHER" id="PTHR11941">
    <property type="entry name" value="ENOYL-COA HYDRATASE-RELATED"/>
    <property type="match status" value="1"/>
</dbReference>
<protein>
    <recommendedName>
        <fullName evidence="5">Enoyl-CoA hydratase</fullName>
    </recommendedName>
</protein>
<organism evidence="4">
    <name type="scientific">marine metagenome</name>
    <dbReference type="NCBI Taxonomy" id="408172"/>
    <lineage>
        <taxon>unclassified sequences</taxon>
        <taxon>metagenomes</taxon>
        <taxon>ecological metagenomes</taxon>
    </lineage>
</organism>
<dbReference type="SUPFAM" id="SSF52096">
    <property type="entry name" value="ClpP/crotonase"/>
    <property type="match status" value="1"/>
</dbReference>
<dbReference type="PANTHER" id="PTHR11941:SF169">
    <property type="entry name" value="(7AS)-7A-METHYL-1,5-DIOXO-2,3,5,6,7,7A-HEXAHYDRO-1H-INDENE-CARBOXYL-COA HYDROLASE"/>
    <property type="match status" value="1"/>
</dbReference>
<sequence length="268" mass="28079">MSVLECEMRGQVALVTLNRPESRNSLNPELIVELAALWDGLGEDDDIRAVVLTGAEGSTFCAGFDLGTTIPMITGTREPQNEFEQAVADDSELLHRATLRGYDPGKPVIAAVNGHAIAGGMELMLSCDLRVVAHGVKLGLSEVALGLIPGMGGTALLARRIPSALAMELLLAAQPIASDDLAQSGLFNRLVPSSDVLTTALDLAETIASNAPLAVMAARRVVKASRDLDEAAALALESEAGTALVNTEDAVEGPLAFMEKRAPVFRGR</sequence>
<dbReference type="FunFam" id="1.10.12.10:FF:000001">
    <property type="entry name" value="Probable enoyl-CoA hydratase, mitochondrial"/>
    <property type="match status" value="1"/>
</dbReference>
<evidence type="ECO:0000313" key="4">
    <source>
        <dbReference type="EMBL" id="SUZ71265.1"/>
    </source>
</evidence>
<dbReference type="EMBL" id="UINC01001116">
    <property type="protein sequence ID" value="SUZ71265.1"/>
    <property type="molecule type" value="Genomic_DNA"/>
</dbReference>
<dbReference type="InterPro" id="IPR029045">
    <property type="entry name" value="ClpP/crotonase-like_dom_sf"/>
</dbReference>
<keyword evidence="2" id="KW-0443">Lipid metabolism</keyword>
<name>A0A381PW72_9ZZZZ</name>
<evidence type="ECO:0008006" key="5">
    <source>
        <dbReference type="Google" id="ProtNLM"/>
    </source>
</evidence>
<dbReference type="GO" id="GO:0016836">
    <property type="term" value="F:hydro-lyase activity"/>
    <property type="evidence" value="ECO:0007669"/>
    <property type="project" value="UniProtKB-ARBA"/>
</dbReference>
<dbReference type="Gene3D" id="1.10.12.10">
    <property type="entry name" value="Lyase 2-enoyl-coa Hydratase, Chain A, domain 2"/>
    <property type="match status" value="1"/>
</dbReference>
<evidence type="ECO:0000256" key="3">
    <source>
        <dbReference type="ARBA" id="ARBA00023239"/>
    </source>
</evidence>
<dbReference type="CDD" id="cd06558">
    <property type="entry name" value="crotonase-like"/>
    <property type="match status" value="1"/>
</dbReference>
<evidence type="ECO:0000256" key="2">
    <source>
        <dbReference type="ARBA" id="ARBA00023098"/>
    </source>
</evidence>
<evidence type="ECO:0000256" key="1">
    <source>
        <dbReference type="ARBA" id="ARBA00005254"/>
    </source>
</evidence>
<comment type="similarity">
    <text evidence="1">Belongs to the enoyl-CoA hydratase/isomerase family.</text>
</comment>
<dbReference type="InterPro" id="IPR018376">
    <property type="entry name" value="Enoyl-CoA_hyd/isom_CS"/>
</dbReference>
<reference evidence="4" key="1">
    <citation type="submission" date="2018-05" db="EMBL/GenBank/DDBJ databases">
        <authorList>
            <person name="Lanie J.A."/>
            <person name="Ng W.-L."/>
            <person name="Kazmierczak K.M."/>
            <person name="Andrzejewski T.M."/>
            <person name="Davidsen T.M."/>
            <person name="Wayne K.J."/>
            <person name="Tettelin H."/>
            <person name="Glass J.I."/>
            <person name="Rusch D."/>
            <person name="Podicherti R."/>
            <person name="Tsui H.-C.T."/>
            <person name="Winkler M.E."/>
        </authorList>
    </citation>
    <scope>NUCLEOTIDE SEQUENCE</scope>
</reference>
<accession>A0A381PW72</accession>
<dbReference type="Gene3D" id="3.90.226.10">
    <property type="entry name" value="2-enoyl-CoA Hydratase, Chain A, domain 1"/>
    <property type="match status" value="1"/>
</dbReference>
<proteinExistence type="inferred from homology"/>